<evidence type="ECO:0000313" key="3">
    <source>
        <dbReference type="Proteomes" id="UP001443914"/>
    </source>
</evidence>
<evidence type="ECO:0000256" key="1">
    <source>
        <dbReference type="SAM" id="MobiDB-lite"/>
    </source>
</evidence>
<sequence length="278" mass="30749">MTTMVPSGHPRLLCSTSDTRPDADADQEHVSTSSTSSSTANQQQAASNTSWLQLGLPYPDPPQQQDALMLDLNLGSSSNNNNNPRPHYYYVIRGTGGSPTSSYNPLPIIPPSFSNNPFISDQHPHMWSTGLGSSTHPPIPTNNPFISPPSPFFSDFKLIQPRPRPPPPPIWFMLQPSLHQCTQPFLPPLSKCFLRIKDGRMTVGLVMKYLATKLGLHTESQVEIRCREQVLEPFLTLQHVRDQIWSRSDAVILLPNSSTSPHLMLLHYATTSASSTSS</sequence>
<feature type="region of interest" description="Disordered" evidence="1">
    <location>
        <begin position="1"/>
        <end position="65"/>
    </location>
</feature>
<dbReference type="PANTHER" id="PTHR47290:SF4">
    <property type="entry name" value="RING FINGER PROTEIN"/>
    <property type="match status" value="1"/>
</dbReference>
<comment type="caution">
    <text evidence="2">The sequence shown here is derived from an EMBL/GenBank/DDBJ whole genome shotgun (WGS) entry which is preliminary data.</text>
</comment>
<dbReference type="Proteomes" id="UP001443914">
    <property type="component" value="Unassembled WGS sequence"/>
</dbReference>
<dbReference type="EMBL" id="JBDFQZ010000011">
    <property type="protein sequence ID" value="KAK9675330.1"/>
    <property type="molecule type" value="Genomic_DNA"/>
</dbReference>
<organism evidence="2 3">
    <name type="scientific">Saponaria officinalis</name>
    <name type="common">Common soapwort</name>
    <name type="synonym">Lychnis saponaria</name>
    <dbReference type="NCBI Taxonomy" id="3572"/>
    <lineage>
        <taxon>Eukaryota</taxon>
        <taxon>Viridiplantae</taxon>
        <taxon>Streptophyta</taxon>
        <taxon>Embryophyta</taxon>
        <taxon>Tracheophyta</taxon>
        <taxon>Spermatophyta</taxon>
        <taxon>Magnoliopsida</taxon>
        <taxon>eudicotyledons</taxon>
        <taxon>Gunneridae</taxon>
        <taxon>Pentapetalae</taxon>
        <taxon>Caryophyllales</taxon>
        <taxon>Caryophyllaceae</taxon>
        <taxon>Caryophylleae</taxon>
        <taxon>Saponaria</taxon>
    </lineage>
</organism>
<feature type="compositionally biased region" description="Low complexity" evidence="1">
    <location>
        <begin position="31"/>
        <end position="50"/>
    </location>
</feature>
<keyword evidence="3" id="KW-1185">Reference proteome</keyword>
<accession>A0AAW1HG72</accession>
<dbReference type="Gene3D" id="3.10.20.90">
    <property type="entry name" value="Phosphatidylinositol 3-kinase Catalytic Subunit, Chain A, domain 1"/>
    <property type="match status" value="1"/>
</dbReference>
<feature type="compositionally biased region" description="Basic and acidic residues" evidence="1">
    <location>
        <begin position="19"/>
        <end position="29"/>
    </location>
</feature>
<dbReference type="PANTHER" id="PTHR47290">
    <property type="entry name" value="RING FINGER PROTEIN"/>
    <property type="match status" value="1"/>
</dbReference>
<evidence type="ECO:0000313" key="2">
    <source>
        <dbReference type="EMBL" id="KAK9675330.1"/>
    </source>
</evidence>
<dbReference type="AlphaFoldDB" id="A0AAW1HG72"/>
<protein>
    <submittedName>
        <fullName evidence="2">Uncharacterized protein</fullName>
    </submittedName>
</protein>
<reference evidence="2" key="1">
    <citation type="submission" date="2024-03" db="EMBL/GenBank/DDBJ databases">
        <title>WGS assembly of Saponaria officinalis var. Norfolk2.</title>
        <authorList>
            <person name="Jenkins J."/>
            <person name="Shu S."/>
            <person name="Grimwood J."/>
            <person name="Barry K."/>
            <person name="Goodstein D."/>
            <person name="Schmutz J."/>
            <person name="Leebens-Mack J."/>
            <person name="Osbourn A."/>
        </authorList>
    </citation>
    <scope>NUCLEOTIDE SEQUENCE [LARGE SCALE GENOMIC DNA]</scope>
    <source>
        <strain evidence="2">JIC</strain>
    </source>
</reference>
<gene>
    <name evidence="2" type="ORF">RND81_11G000900</name>
</gene>
<dbReference type="InterPro" id="IPR044171">
    <property type="entry name" value="LAX2-like"/>
</dbReference>
<proteinExistence type="predicted"/>
<name>A0AAW1HG72_SAPOF</name>